<gene>
    <name evidence="2" type="ORF">PQO05_22380</name>
</gene>
<evidence type="ECO:0000259" key="1">
    <source>
        <dbReference type="Pfam" id="PF14300"/>
    </source>
</evidence>
<dbReference type="EMBL" id="CP117167">
    <property type="protein sequence ID" value="WCT11490.1"/>
    <property type="molecule type" value="Genomic_DNA"/>
</dbReference>
<protein>
    <submittedName>
        <fullName evidence="2">DUF4375 domain-containing protein</fullName>
    </submittedName>
</protein>
<keyword evidence="3" id="KW-1185">Reference proteome</keyword>
<reference evidence="2 3" key="1">
    <citation type="submission" date="2023-02" db="EMBL/GenBank/DDBJ databases">
        <title>Genome sequence of Mucilaginibacter jinjuensis strain KACC 16571.</title>
        <authorList>
            <person name="Kim S."/>
            <person name="Heo J."/>
            <person name="Kwon S.-W."/>
        </authorList>
    </citation>
    <scope>NUCLEOTIDE SEQUENCE [LARGE SCALE GENOMIC DNA]</scope>
    <source>
        <strain evidence="2 3">KACC 16571</strain>
    </source>
</reference>
<dbReference type="InterPro" id="IPR025402">
    <property type="entry name" value="DMP19_C"/>
</dbReference>
<sequence>MKTREELQSKWEEIVDKGFRNYESLSRAERVWFNLEPLTTGGLFDQYMNYGAEHIEKTIEDLVYLGLDDIAELIRQMNMLFPDETPPKDIDKRNEVIQKWTMDQEKQMDFIDEKFWEKCENLEKTLLAFINKSDL</sequence>
<dbReference type="Gene3D" id="1.20.1420.60">
    <property type="match status" value="1"/>
</dbReference>
<proteinExistence type="predicted"/>
<dbReference type="Proteomes" id="UP001216139">
    <property type="component" value="Chromosome"/>
</dbReference>
<accession>A0ABY7T4U6</accession>
<evidence type="ECO:0000313" key="2">
    <source>
        <dbReference type="EMBL" id="WCT11490.1"/>
    </source>
</evidence>
<dbReference type="RefSeq" id="WP_273629677.1">
    <property type="nucleotide sequence ID" value="NZ_CP117167.1"/>
</dbReference>
<organism evidence="2 3">
    <name type="scientific">Mucilaginibacter jinjuensis</name>
    <dbReference type="NCBI Taxonomy" id="1176721"/>
    <lineage>
        <taxon>Bacteria</taxon>
        <taxon>Pseudomonadati</taxon>
        <taxon>Bacteroidota</taxon>
        <taxon>Sphingobacteriia</taxon>
        <taxon>Sphingobacteriales</taxon>
        <taxon>Sphingobacteriaceae</taxon>
        <taxon>Mucilaginibacter</taxon>
    </lineage>
</organism>
<dbReference type="Pfam" id="PF14300">
    <property type="entry name" value="DMP19"/>
    <property type="match status" value="1"/>
</dbReference>
<feature type="domain" description="DNA mimic protein DMP19 C-terminal" evidence="1">
    <location>
        <begin position="25"/>
        <end position="132"/>
    </location>
</feature>
<name>A0ABY7T4U6_9SPHI</name>
<evidence type="ECO:0000313" key="3">
    <source>
        <dbReference type="Proteomes" id="UP001216139"/>
    </source>
</evidence>